<dbReference type="GO" id="GO:0016740">
    <property type="term" value="F:transferase activity"/>
    <property type="evidence" value="ECO:0007669"/>
    <property type="project" value="UniProtKB-KW"/>
</dbReference>
<evidence type="ECO:0000313" key="4">
    <source>
        <dbReference type="EMBL" id="KAF4634552.1"/>
    </source>
</evidence>
<evidence type="ECO:0000256" key="2">
    <source>
        <dbReference type="ARBA" id="ARBA00022676"/>
    </source>
</evidence>
<organism evidence="4 5">
    <name type="scientific">Cudoniella acicularis</name>
    <dbReference type="NCBI Taxonomy" id="354080"/>
    <lineage>
        <taxon>Eukaryota</taxon>
        <taxon>Fungi</taxon>
        <taxon>Dikarya</taxon>
        <taxon>Ascomycota</taxon>
        <taxon>Pezizomycotina</taxon>
        <taxon>Leotiomycetes</taxon>
        <taxon>Helotiales</taxon>
        <taxon>Tricladiaceae</taxon>
        <taxon>Cudoniella</taxon>
    </lineage>
</organism>
<reference evidence="4 5" key="1">
    <citation type="submission" date="2020-03" db="EMBL/GenBank/DDBJ databases">
        <title>Draft Genome Sequence of Cudoniella acicularis.</title>
        <authorList>
            <person name="Buettner E."/>
            <person name="Kellner H."/>
        </authorList>
    </citation>
    <scope>NUCLEOTIDE SEQUENCE [LARGE SCALE GENOMIC DNA]</scope>
    <source>
        <strain evidence="4 5">DSM 108380</strain>
    </source>
</reference>
<accession>A0A8H4RU43</accession>
<name>A0A8H4RU43_9HELO</name>
<evidence type="ECO:0000256" key="3">
    <source>
        <dbReference type="ARBA" id="ARBA00022679"/>
    </source>
</evidence>
<dbReference type="InterPro" id="IPR050757">
    <property type="entry name" value="Collagen_mod_GT25"/>
</dbReference>
<evidence type="ECO:0008006" key="6">
    <source>
        <dbReference type="Google" id="ProtNLM"/>
    </source>
</evidence>
<dbReference type="OrthoDB" id="47375at2759"/>
<gene>
    <name evidence="4" type="ORF">G7Y89_g3552</name>
</gene>
<keyword evidence="5" id="KW-1185">Reference proteome</keyword>
<dbReference type="CDD" id="cd06532">
    <property type="entry name" value="Glyco_transf_25"/>
    <property type="match status" value="1"/>
</dbReference>
<keyword evidence="2" id="KW-0328">Glycosyltransferase</keyword>
<sequence length="289" mass="33002">MVVGANRTNLADIERASNSTLGFEKVLVIGLKERTDKKDILTLQASLTGIDLTWLEAVEADKIKEKGLPPLAYLQGNFLASWRSHINAVRSIVENRYASAMIMEDDMDWDVRIRNQMQDFALGIRYLTDIDESEKQLSPYGGDWDIFWPDHCREYLPEDDDCRRFVINDDETVAPKSEMPTLKDHLAEYPEYTRIMHKAGAPICTFAYALSARGAQKVLYHLGTRGQVSNYDNALAFMCRDGNLNLKCYSVEPFLFMHHRAARPLDKDSDNLINEHDKVCEKAFTESIV</sequence>
<protein>
    <recommendedName>
        <fullName evidence="6">Glycosyltransferase family 25 protein</fullName>
    </recommendedName>
</protein>
<evidence type="ECO:0000313" key="5">
    <source>
        <dbReference type="Proteomes" id="UP000566819"/>
    </source>
</evidence>
<dbReference type="EMBL" id="JAAMPI010000176">
    <property type="protein sequence ID" value="KAF4634552.1"/>
    <property type="molecule type" value="Genomic_DNA"/>
</dbReference>
<proteinExistence type="inferred from homology"/>
<dbReference type="PANTHER" id="PTHR10730">
    <property type="entry name" value="PROCOLLAGEN-LYSINE,2-OXOGLUTARATE 5-DIOXYGENASE/GLYCOSYLTRANSFERASE 25 FAMILY MEMBER"/>
    <property type="match status" value="1"/>
</dbReference>
<evidence type="ECO:0000256" key="1">
    <source>
        <dbReference type="ARBA" id="ARBA00006721"/>
    </source>
</evidence>
<dbReference type="PANTHER" id="PTHR10730:SF53">
    <property type="entry name" value="GLYCOSYLTRANSFERASE 25 FAMILY MEMBER"/>
    <property type="match status" value="1"/>
</dbReference>
<dbReference type="AlphaFoldDB" id="A0A8H4RU43"/>
<keyword evidence="3" id="KW-0808">Transferase</keyword>
<comment type="caution">
    <text evidence="4">The sequence shown here is derived from an EMBL/GenBank/DDBJ whole genome shotgun (WGS) entry which is preliminary data.</text>
</comment>
<dbReference type="InterPro" id="IPR002654">
    <property type="entry name" value="Glyco_trans_25"/>
</dbReference>
<comment type="similarity">
    <text evidence="1">Belongs to the glycosyltransferase 25 family.</text>
</comment>
<dbReference type="Proteomes" id="UP000566819">
    <property type="component" value="Unassembled WGS sequence"/>
</dbReference>